<keyword evidence="3" id="KW-1185">Reference proteome</keyword>
<evidence type="ECO:0000259" key="1">
    <source>
        <dbReference type="Pfam" id="PF12680"/>
    </source>
</evidence>
<sequence length="124" mass="13283">MRQEQGGPAAVVQAQLDAYNAHDVAALVAVYADDVEHYQHPSTLLASGTEAIRSRFTARFASAKPHAVLLQRIVCGDTVIDHETVHSTTPDGPASVDMVAIYEVRAGRIARAWFMTAPAADAAR</sequence>
<dbReference type="EMBL" id="JAQQXR010000005">
    <property type="protein sequence ID" value="MDC8758858.1"/>
    <property type="molecule type" value="Genomic_DNA"/>
</dbReference>
<feature type="domain" description="SnoaL-like" evidence="1">
    <location>
        <begin position="12"/>
        <end position="111"/>
    </location>
</feature>
<gene>
    <name evidence="2" type="ORF">OIK44_14845</name>
</gene>
<dbReference type="InterPro" id="IPR037401">
    <property type="entry name" value="SnoaL-like"/>
</dbReference>
<accession>A0ABT5K1J3</accession>
<dbReference type="InterPro" id="IPR032710">
    <property type="entry name" value="NTF2-like_dom_sf"/>
</dbReference>
<organism evidence="2 3">
    <name type="scientific">Janthinobacterium fluminis</name>
    <dbReference type="NCBI Taxonomy" id="2987524"/>
    <lineage>
        <taxon>Bacteria</taxon>
        <taxon>Pseudomonadati</taxon>
        <taxon>Pseudomonadota</taxon>
        <taxon>Betaproteobacteria</taxon>
        <taxon>Burkholderiales</taxon>
        <taxon>Oxalobacteraceae</taxon>
        <taxon>Janthinobacterium</taxon>
    </lineage>
</organism>
<dbReference type="Proteomes" id="UP001221208">
    <property type="component" value="Unassembled WGS sequence"/>
</dbReference>
<evidence type="ECO:0000313" key="2">
    <source>
        <dbReference type="EMBL" id="MDC8758858.1"/>
    </source>
</evidence>
<protein>
    <submittedName>
        <fullName evidence="2">Nuclear transport factor 2 family protein</fullName>
    </submittedName>
</protein>
<name>A0ABT5K1J3_9BURK</name>
<evidence type="ECO:0000313" key="3">
    <source>
        <dbReference type="Proteomes" id="UP001221208"/>
    </source>
</evidence>
<dbReference type="PIRSF" id="PIRSF030561">
    <property type="entry name" value="UCP030561"/>
    <property type="match status" value="1"/>
</dbReference>
<dbReference type="RefSeq" id="WP_273671685.1">
    <property type="nucleotide sequence ID" value="NZ_JAQQXR010000005.1"/>
</dbReference>
<dbReference type="SUPFAM" id="SSF54427">
    <property type="entry name" value="NTF2-like"/>
    <property type="match status" value="1"/>
</dbReference>
<dbReference type="Gene3D" id="3.10.450.50">
    <property type="match status" value="1"/>
</dbReference>
<reference evidence="2 3" key="1">
    <citation type="submission" date="2022-10" db="EMBL/GenBank/DDBJ databases">
        <title>Janthinobacterium sp. hw3 Genome sequencing.</title>
        <authorList>
            <person name="Park S."/>
        </authorList>
    </citation>
    <scope>NUCLEOTIDE SEQUENCE [LARGE SCALE GENOMIC DNA]</scope>
    <source>
        <strain evidence="3">hw3</strain>
    </source>
</reference>
<proteinExistence type="predicted"/>
<comment type="caution">
    <text evidence="2">The sequence shown here is derived from an EMBL/GenBank/DDBJ whole genome shotgun (WGS) entry which is preliminary data.</text>
</comment>
<dbReference type="Pfam" id="PF12680">
    <property type="entry name" value="SnoaL_2"/>
    <property type="match status" value="1"/>
</dbReference>
<dbReference type="InterPro" id="IPR008317">
    <property type="entry name" value="UCP030561"/>
</dbReference>